<keyword evidence="4" id="KW-0408">Iron</keyword>
<dbReference type="CDD" id="cd12107">
    <property type="entry name" value="Hemerythrin"/>
    <property type="match status" value="1"/>
</dbReference>
<dbReference type="EMBL" id="JACJFM010000007">
    <property type="protein sequence ID" value="MBB1486463.1"/>
    <property type="molecule type" value="Genomic_DNA"/>
</dbReference>
<proteinExistence type="inferred from homology"/>
<evidence type="ECO:0000259" key="5">
    <source>
        <dbReference type="Pfam" id="PF01814"/>
    </source>
</evidence>
<dbReference type="Gene3D" id="1.20.120.50">
    <property type="entry name" value="Hemerythrin-like"/>
    <property type="match status" value="1"/>
</dbReference>
<keyword evidence="3" id="KW-0479">Metal-binding</keyword>
<protein>
    <submittedName>
        <fullName evidence="6">Hemerythrin family protein</fullName>
    </submittedName>
</protein>
<dbReference type="InterPro" id="IPR016131">
    <property type="entry name" value="Haemerythrin_Fe_BS"/>
</dbReference>
<feature type="domain" description="Hemerythrin-like" evidence="5">
    <location>
        <begin position="11"/>
        <end position="119"/>
    </location>
</feature>
<evidence type="ECO:0000256" key="2">
    <source>
        <dbReference type="ARBA" id="ARBA00022621"/>
    </source>
</evidence>
<dbReference type="NCBIfam" id="TIGR02481">
    <property type="entry name" value="hemeryth_dom"/>
    <property type="match status" value="1"/>
</dbReference>
<evidence type="ECO:0000313" key="6">
    <source>
        <dbReference type="EMBL" id="MBB1486463.1"/>
    </source>
</evidence>
<dbReference type="InterPro" id="IPR012827">
    <property type="entry name" value="Hemerythrin_metal-bd"/>
</dbReference>
<dbReference type="InterPro" id="IPR035938">
    <property type="entry name" value="Hemerythrin-like_sf"/>
</dbReference>
<accession>A0A839IM35</accession>
<sequence length="128" mass="15025">MSHNSLTRLGHDDIDQDHEHFYQLINRIQVCTNQELAGLFQQLLQLAQTHFDRENHLMQISGFSAQEEHKSEHARLLGELRQFKRGIDRGNKVFARAYLRDRLPQWFELHLQTLDSALVAHLAQQDLS</sequence>
<organism evidence="6 7">
    <name type="scientific">Oceanospirillum sediminis</name>
    <dbReference type="NCBI Taxonomy" id="2760088"/>
    <lineage>
        <taxon>Bacteria</taxon>
        <taxon>Pseudomonadati</taxon>
        <taxon>Pseudomonadota</taxon>
        <taxon>Gammaproteobacteria</taxon>
        <taxon>Oceanospirillales</taxon>
        <taxon>Oceanospirillaceae</taxon>
        <taxon>Oceanospirillum</taxon>
    </lineage>
</organism>
<keyword evidence="7" id="KW-1185">Reference proteome</keyword>
<keyword evidence="2" id="KW-0561">Oxygen transport</keyword>
<evidence type="ECO:0000256" key="1">
    <source>
        <dbReference type="ARBA" id="ARBA00010587"/>
    </source>
</evidence>
<gene>
    <name evidence="6" type="ORF">H4O21_07555</name>
</gene>
<dbReference type="SUPFAM" id="SSF47188">
    <property type="entry name" value="Hemerythrin-like"/>
    <property type="match status" value="1"/>
</dbReference>
<reference evidence="6 7" key="1">
    <citation type="submission" date="2020-08" db="EMBL/GenBank/DDBJ databases">
        <title>Oceanospirillum sp. nov. isolated from marine sediment.</title>
        <authorList>
            <person name="Ji X."/>
        </authorList>
    </citation>
    <scope>NUCLEOTIDE SEQUENCE [LARGE SCALE GENOMIC DNA]</scope>
    <source>
        <strain evidence="6 7">D5</strain>
    </source>
</reference>
<comment type="caution">
    <text evidence="6">The sequence shown here is derived from an EMBL/GenBank/DDBJ whole genome shotgun (WGS) entry which is preliminary data.</text>
</comment>
<dbReference type="GO" id="GO:0046872">
    <property type="term" value="F:metal ion binding"/>
    <property type="evidence" value="ECO:0007669"/>
    <property type="project" value="UniProtKB-KW"/>
</dbReference>
<dbReference type="PANTHER" id="PTHR37164">
    <property type="entry name" value="BACTERIOHEMERYTHRIN"/>
    <property type="match status" value="1"/>
</dbReference>
<dbReference type="Proteomes" id="UP000565262">
    <property type="component" value="Unassembled WGS sequence"/>
</dbReference>
<comment type="similarity">
    <text evidence="1">Belongs to the hemerythrin family.</text>
</comment>
<dbReference type="PROSITE" id="PS00550">
    <property type="entry name" value="HEMERYTHRINS"/>
    <property type="match status" value="1"/>
</dbReference>
<evidence type="ECO:0000256" key="4">
    <source>
        <dbReference type="ARBA" id="ARBA00023004"/>
    </source>
</evidence>
<keyword evidence="2" id="KW-0813">Transport</keyword>
<dbReference type="InterPro" id="IPR050669">
    <property type="entry name" value="Hemerythrin"/>
</dbReference>
<name>A0A839IM35_9GAMM</name>
<dbReference type="PANTHER" id="PTHR37164:SF1">
    <property type="entry name" value="BACTERIOHEMERYTHRIN"/>
    <property type="match status" value="1"/>
</dbReference>
<dbReference type="AlphaFoldDB" id="A0A839IM35"/>
<dbReference type="RefSeq" id="WP_182808243.1">
    <property type="nucleotide sequence ID" value="NZ_JACJFM010000007.1"/>
</dbReference>
<dbReference type="GO" id="GO:0005344">
    <property type="term" value="F:oxygen carrier activity"/>
    <property type="evidence" value="ECO:0007669"/>
    <property type="project" value="UniProtKB-KW"/>
</dbReference>
<dbReference type="InterPro" id="IPR012312">
    <property type="entry name" value="Hemerythrin-like"/>
</dbReference>
<evidence type="ECO:0000256" key="3">
    <source>
        <dbReference type="ARBA" id="ARBA00022723"/>
    </source>
</evidence>
<dbReference type="Pfam" id="PF01814">
    <property type="entry name" value="Hemerythrin"/>
    <property type="match status" value="1"/>
</dbReference>
<evidence type="ECO:0000313" key="7">
    <source>
        <dbReference type="Proteomes" id="UP000565262"/>
    </source>
</evidence>